<gene>
    <name evidence="1" type="ORF">SDC9_54288</name>
</gene>
<evidence type="ECO:0000313" key="1">
    <source>
        <dbReference type="EMBL" id="MPM07977.1"/>
    </source>
</evidence>
<reference evidence="1" key="1">
    <citation type="submission" date="2019-08" db="EMBL/GenBank/DDBJ databases">
        <authorList>
            <person name="Kucharzyk K."/>
            <person name="Murdoch R.W."/>
            <person name="Higgins S."/>
            <person name="Loffler F."/>
        </authorList>
    </citation>
    <scope>NUCLEOTIDE SEQUENCE</scope>
</reference>
<sequence>MSDDYGYFGKGIDGYVQYMQTFNEVKKGGGGGPKKNGCYIATAVYGSYDCPEVWTLRRFRDYRLKRTVPGRAFVRCYFH</sequence>
<organism evidence="1">
    <name type="scientific">bioreactor metagenome</name>
    <dbReference type="NCBI Taxonomy" id="1076179"/>
    <lineage>
        <taxon>unclassified sequences</taxon>
        <taxon>metagenomes</taxon>
        <taxon>ecological metagenomes</taxon>
    </lineage>
</organism>
<dbReference type="NCBIfam" id="NF041770">
    <property type="entry name" value="CFI_box_CTERM"/>
    <property type="match status" value="1"/>
</dbReference>
<dbReference type="EMBL" id="VSSQ01001396">
    <property type="protein sequence ID" value="MPM07977.1"/>
    <property type="molecule type" value="Genomic_DNA"/>
</dbReference>
<name>A0A644WWA7_9ZZZZ</name>
<proteinExistence type="predicted"/>
<protein>
    <submittedName>
        <fullName evidence="1">Uncharacterized protein</fullName>
    </submittedName>
</protein>
<accession>A0A644WWA7</accession>
<dbReference type="AlphaFoldDB" id="A0A644WWA7"/>
<comment type="caution">
    <text evidence="1">The sequence shown here is derived from an EMBL/GenBank/DDBJ whole genome shotgun (WGS) entry which is preliminary data.</text>
</comment>
<dbReference type="InterPro" id="IPR049886">
    <property type="entry name" value="CFI_box_CTERM_dom"/>
</dbReference>